<dbReference type="Proteomes" id="UP001151002">
    <property type="component" value="Unassembled WGS sequence"/>
</dbReference>
<keyword evidence="2 4" id="KW-0560">Oxidoreductase</keyword>
<protein>
    <submittedName>
        <fullName evidence="7">D-2-hydroxyacid dehydrogenase family protein</fullName>
    </submittedName>
</protein>
<evidence type="ECO:0000313" key="7">
    <source>
        <dbReference type="EMBL" id="MCY1137087.1"/>
    </source>
</evidence>
<accession>A0ABT4ASF3</accession>
<evidence type="ECO:0000313" key="8">
    <source>
        <dbReference type="Proteomes" id="UP001151002"/>
    </source>
</evidence>
<feature type="domain" description="D-isomer specific 2-hydroxyacid dehydrogenase NAD-binding" evidence="6">
    <location>
        <begin position="115"/>
        <end position="287"/>
    </location>
</feature>
<dbReference type="InterPro" id="IPR029753">
    <property type="entry name" value="D-isomer_DH_CS"/>
</dbReference>
<dbReference type="InterPro" id="IPR050857">
    <property type="entry name" value="D-2-hydroxyacid_DH"/>
</dbReference>
<dbReference type="SUPFAM" id="SSF52283">
    <property type="entry name" value="Formate/glycerate dehydrogenase catalytic domain-like"/>
    <property type="match status" value="1"/>
</dbReference>
<dbReference type="EMBL" id="JAPNTZ010000001">
    <property type="protein sequence ID" value="MCY1137087.1"/>
    <property type="molecule type" value="Genomic_DNA"/>
</dbReference>
<sequence length="321" mass="33938">MRIVVLDDYQRVAREYGDFGSVPGAEVEVRHEHLDGQDALVAALRGADVVVAMRERTAFPAEVFERLPELKLLVTTGMANAAVDFDAAVAHGVTICGTSMYGNTKSSNTAELTWALILACRRHVVAEDKALRDGRWQTTVGTDLAGSTLGVLGLGRMGTQVARIGQAFDMRVIAWSQNLTAERAAEAGATLVSKDEFFAQSDVLTVHLKLSERSTGLIGKAELAAMKPSAVLVNTSRGPIVDESALVAALTAGTIAGAGLDVYNTEPLPLGNPLRGAPHTVLLPHLGYVTEGSLRGMYEQVVEDIAAWQAGAPVRVLAAPA</sequence>
<gene>
    <name evidence="7" type="ORF">OWR29_03690</name>
</gene>
<dbReference type="InterPro" id="IPR006139">
    <property type="entry name" value="D-isomer_2_OHA_DH_cat_dom"/>
</dbReference>
<feature type="domain" description="D-isomer specific 2-hydroxyacid dehydrogenase catalytic" evidence="5">
    <location>
        <begin position="24"/>
        <end position="314"/>
    </location>
</feature>
<evidence type="ECO:0000256" key="1">
    <source>
        <dbReference type="ARBA" id="ARBA00005854"/>
    </source>
</evidence>
<dbReference type="SUPFAM" id="SSF51735">
    <property type="entry name" value="NAD(P)-binding Rossmann-fold domains"/>
    <property type="match status" value="1"/>
</dbReference>
<dbReference type="PROSITE" id="PS00671">
    <property type="entry name" value="D_2_HYDROXYACID_DH_3"/>
    <property type="match status" value="1"/>
</dbReference>
<comment type="caution">
    <text evidence="7">The sequence shown here is derived from an EMBL/GenBank/DDBJ whole genome shotgun (WGS) entry which is preliminary data.</text>
</comment>
<dbReference type="PANTHER" id="PTHR42789">
    <property type="entry name" value="D-ISOMER SPECIFIC 2-HYDROXYACID DEHYDROGENASE FAMILY PROTEIN (AFU_ORTHOLOGUE AFUA_6G10090)"/>
    <property type="match status" value="1"/>
</dbReference>
<evidence type="ECO:0000259" key="5">
    <source>
        <dbReference type="Pfam" id="PF00389"/>
    </source>
</evidence>
<evidence type="ECO:0000259" key="6">
    <source>
        <dbReference type="Pfam" id="PF02826"/>
    </source>
</evidence>
<evidence type="ECO:0000256" key="3">
    <source>
        <dbReference type="ARBA" id="ARBA00023027"/>
    </source>
</evidence>
<dbReference type="Gene3D" id="3.40.50.720">
    <property type="entry name" value="NAD(P)-binding Rossmann-like Domain"/>
    <property type="match status" value="2"/>
</dbReference>
<dbReference type="PANTHER" id="PTHR42789:SF1">
    <property type="entry name" value="D-ISOMER SPECIFIC 2-HYDROXYACID DEHYDROGENASE FAMILY PROTEIN (AFU_ORTHOLOGUE AFUA_6G10090)"/>
    <property type="match status" value="1"/>
</dbReference>
<organism evidence="7 8">
    <name type="scientific">Paractinoplanes pyxinae</name>
    <dbReference type="NCBI Taxonomy" id="2997416"/>
    <lineage>
        <taxon>Bacteria</taxon>
        <taxon>Bacillati</taxon>
        <taxon>Actinomycetota</taxon>
        <taxon>Actinomycetes</taxon>
        <taxon>Micromonosporales</taxon>
        <taxon>Micromonosporaceae</taxon>
        <taxon>Paractinoplanes</taxon>
    </lineage>
</organism>
<keyword evidence="8" id="KW-1185">Reference proteome</keyword>
<dbReference type="InterPro" id="IPR006140">
    <property type="entry name" value="D-isomer_DH_NAD-bd"/>
</dbReference>
<comment type="similarity">
    <text evidence="1 4">Belongs to the D-isomer specific 2-hydroxyacid dehydrogenase family.</text>
</comment>
<proteinExistence type="inferred from homology"/>
<evidence type="ECO:0000256" key="2">
    <source>
        <dbReference type="ARBA" id="ARBA00023002"/>
    </source>
</evidence>
<dbReference type="InterPro" id="IPR036291">
    <property type="entry name" value="NAD(P)-bd_dom_sf"/>
</dbReference>
<keyword evidence="3" id="KW-0520">NAD</keyword>
<dbReference type="Pfam" id="PF02826">
    <property type="entry name" value="2-Hacid_dh_C"/>
    <property type="match status" value="1"/>
</dbReference>
<dbReference type="CDD" id="cd12169">
    <property type="entry name" value="PGDH_like_1"/>
    <property type="match status" value="1"/>
</dbReference>
<dbReference type="RefSeq" id="WP_267560898.1">
    <property type="nucleotide sequence ID" value="NZ_JAPNTZ010000001.1"/>
</dbReference>
<evidence type="ECO:0000256" key="4">
    <source>
        <dbReference type="RuleBase" id="RU003719"/>
    </source>
</evidence>
<reference evidence="7" key="1">
    <citation type="submission" date="2022-11" db="EMBL/GenBank/DDBJ databases">
        <authorList>
            <person name="Somphong A."/>
            <person name="Phongsopitanun W."/>
        </authorList>
    </citation>
    <scope>NUCLEOTIDE SEQUENCE</scope>
    <source>
        <strain evidence="7">Pm04-4</strain>
    </source>
</reference>
<dbReference type="Pfam" id="PF00389">
    <property type="entry name" value="2-Hacid_dh"/>
    <property type="match status" value="1"/>
</dbReference>
<name>A0ABT4ASF3_9ACTN</name>